<dbReference type="SUPFAM" id="SSF54292">
    <property type="entry name" value="2Fe-2S ferredoxin-like"/>
    <property type="match status" value="1"/>
</dbReference>
<protein>
    <submittedName>
        <fullName evidence="8">Aldehyde oxidase</fullName>
    </submittedName>
</protein>
<organism evidence="8 9">
    <name type="scientific">Microbacterium ginsengisoli</name>
    <dbReference type="NCBI Taxonomy" id="400772"/>
    <lineage>
        <taxon>Bacteria</taxon>
        <taxon>Bacillati</taxon>
        <taxon>Actinomycetota</taxon>
        <taxon>Actinomycetes</taxon>
        <taxon>Micrococcales</taxon>
        <taxon>Microbacteriaceae</taxon>
        <taxon>Microbacterium</taxon>
    </lineage>
</organism>
<dbReference type="InterPro" id="IPR051452">
    <property type="entry name" value="Diverse_Oxidoreductases"/>
</dbReference>
<dbReference type="PANTHER" id="PTHR44379:SF8">
    <property type="entry name" value="XANTHINE DEHYDROGENASE IRON-SULFUR-BINDING SUBUNIT XDHC-RELATED"/>
    <property type="match status" value="1"/>
</dbReference>
<evidence type="ECO:0000313" key="9">
    <source>
        <dbReference type="Proteomes" id="UP000257479"/>
    </source>
</evidence>
<dbReference type="Pfam" id="PF01799">
    <property type="entry name" value="Fer2_2"/>
    <property type="match status" value="1"/>
</dbReference>
<dbReference type="PANTHER" id="PTHR44379">
    <property type="entry name" value="OXIDOREDUCTASE WITH IRON-SULFUR SUBUNIT"/>
    <property type="match status" value="1"/>
</dbReference>
<dbReference type="GO" id="GO:0016491">
    <property type="term" value="F:oxidoreductase activity"/>
    <property type="evidence" value="ECO:0007669"/>
    <property type="project" value="UniProtKB-KW"/>
</dbReference>
<accession>A0A3C1KI95</accession>
<dbReference type="InterPro" id="IPR012675">
    <property type="entry name" value="Beta-grasp_dom_sf"/>
</dbReference>
<evidence type="ECO:0000313" key="8">
    <source>
        <dbReference type="EMBL" id="HAN25976.1"/>
    </source>
</evidence>
<dbReference type="InterPro" id="IPR006058">
    <property type="entry name" value="2Fe2S_fd_BS"/>
</dbReference>
<comment type="caution">
    <text evidence="8">The sequence shown here is derived from an EMBL/GenBank/DDBJ whole genome shotgun (WGS) entry which is preliminary data.</text>
</comment>
<dbReference type="InterPro" id="IPR036010">
    <property type="entry name" value="2Fe-2S_ferredoxin-like_sf"/>
</dbReference>
<feature type="domain" description="2Fe-2S ferredoxin-type" evidence="7">
    <location>
        <begin position="1"/>
        <end position="74"/>
    </location>
</feature>
<evidence type="ECO:0000256" key="1">
    <source>
        <dbReference type="ARBA" id="ARBA00022714"/>
    </source>
</evidence>
<evidence type="ECO:0000256" key="4">
    <source>
        <dbReference type="ARBA" id="ARBA00023004"/>
    </source>
</evidence>
<dbReference type="EMBL" id="DMNG01000273">
    <property type="protein sequence ID" value="HAN25976.1"/>
    <property type="molecule type" value="Genomic_DNA"/>
</dbReference>
<evidence type="ECO:0000256" key="2">
    <source>
        <dbReference type="ARBA" id="ARBA00022723"/>
    </source>
</evidence>
<evidence type="ECO:0000259" key="7">
    <source>
        <dbReference type="PROSITE" id="PS51085"/>
    </source>
</evidence>
<evidence type="ECO:0000256" key="3">
    <source>
        <dbReference type="ARBA" id="ARBA00023002"/>
    </source>
</evidence>
<dbReference type="AlphaFoldDB" id="A0A3C1KI95"/>
<dbReference type="InterPro" id="IPR036884">
    <property type="entry name" value="2Fe-2S-bd_dom_sf"/>
</dbReference>
<evidence type="ECO:0000256" key="5">
    <source>
        <dbReference type="ARBA" id="ARBA00023014"/>
    </source>
</evidence>
<keyword evidence="3" id="KW-0560">Oxidoreductase</keyword>
<dbReference type="SUPFAM" id="SSF47741">
    <property type="entry name" value="CO dehydrogenase ISP C-domain like"/>
    <property type="match status" value="1"/>
</dbReference>
<dbReference type="Gene3D" id="1.10.150.120">
    <property type="entry name" value="[2Fe-2S]-binding domain"/>
    <property type="match status" value="1"/>
</dbReference>
<feature type="non-terminal residue" evidence="8">
    <location>
        <position position="168"/>
    </location>
</feature>
<dbReference type="GO" id="GO:0046872">
    <property type="term" value="F:metal ion binding"/>
    <property type="evidence" value="ECO:0007669"/>
    <property type="project" value="UniProtKB-KW"/>
</dbReference>
<sequence>MRFTVDGTPRDAEPRAGQCLRTLLRETGTTSVKKGCDAGDCGACSVLVDGTPVHSCITPAHRAQGREVTTAAGLAPGDELHPVQEALVEHFGFQCGFCTPGMSVTASTFDADDVDDLDRRLKGNLCRCTGYRPIREAVREAVLGPVRETGAGYTGGGAAPGADTSPAP</sequence>
<keyword evidence="5" id="KW-0411">Iron-sulfur</keyword>
<name>A0A3C1KI95_9MICO</name>
<dbReference type="PROSITE" id="PS00197">
    <property type="entry name" value="2FE2S_FER_1"/>
    <property type="match status" value="1"/>
</dbReference>
<dbReference type="PROSITE" id="PS51085">
    <property type="entry name" value="2FE2S_FER_2"/>
    <property type="match status" value="1"/>
</dbReference>
<keyword evidence="2" id="KW-0479">Metal-binding</keyword>
<gene>
    <name evidence="8" type="ORF">DCP95_15625</name>
</gene>
<evidence type="ECO:0000256" key="6">
    <source>
        <dbReference type="SAM" id="MobiDB-lite"/>
    </source>
</evidence>
<feature type="region of interest" description="Disordered" evidence="6">
    <location>
        <begin position="147"/>
        <end position="168"/>
    </location>
</feature>
<dbReference type="Proteomes" id="UP000257479">
    <property type="component" value="Unassembled WGS sequence"/>
</dbReference>
<keyword evidence="4" id="KW-0408">Iron</keyword>
<dbReference type="GO" id="GO:0051537">
    <property type="term" value="F:2 iron, 2 sulfur cluster binding"/>
    <property type="evidence" value="ECO:0007669"/>
    <property type="project" value="UniProtKB-KW"/>
</dbReference>
<dbReference type="InterPro" id="IPR001041">
    <property type="entry name" value="2Fe-2S_ferredoxin-type"/>
</dbReference>
<dbReference type="Pfam" id="PF00111">
    <property type="entry name" value="Fer2"/>
    <property type="match status" value="1"/>
</dbReference>
<dbReference type="InterPro" id="IPR002888">
    <property type="entry name" value="2Fe-2S-bd"/>
</dbReference>
<proteinExistence type="predicted"/>
<reference evidence="8 9" key="1">
    <citation type="journal article" date="2018" name="Nat. Biotechnol.">
        <title>A standardized bacterial taxonomy based on genome phylogeny substantially revises the tree of life.</title>
        <authorList>
            <person name="Parks D.H."/>
            <person name="Chuvochina M."/>
            <person name="Waite D.W."/>
            <person name="Rinke C."/>
            <person name="Skarshewski A."/>
            <person name="Chaumeil P.A."/>
            <person name="Hugenholtz P."/>
        </authorList>
    </citation>
    <scope>NUCLEOTIDE SEQUENCE [LARGE SCALE GENOMIC DNA]</scope>
    <source>
        <strain evidence="8">UBA9152</strain>
    </source>
</reference>
<keyword evidence="1" id="KW-0001">2Fe-2S</keyword>
<dbReference type="Gene3D" id="3.10.20.30">
    <property type="match status" value="1"/>
</dbReference>